<evidence type="ECO:0000313" key="1">
    <source>
        <dbReference type="EMBL" id="KAJ2972866.1"/>
    </source>
</evidence>
<evidence type="ECO:0000313" key="2">
    <source>
        <dbReference type="Proteomes" id="UP001143856"/>
    </source>
</evidence>
<comment type="caution">
    <text evidence="1">The sequence shown here is derived from an EMBL/GenBank/DDBJ whole genome shotgun (WGS) entry which is preliminary data.</text>
</comment>
<sequence length="193" mass="22178">MCLLLDVMCSKTKSKSRTGAKTSKKQKCQECTTRRITREELSQMYLPSGPMPMPMPTMNQNQPGYNYGYGYSYGDWAAWEDSYPAMISNKQWKEHTQTAHSTYDSAQENGKKIGEMKSEIKEAQKSIEKTHASVNGTASQVKDMRDAINLTYVAVQEAHLAVQKTQNAINDKHAEHMSKQERRNMRRRDECRR</sequence>
<protein>
    <submittedName>
        <fullName evidence="1">Uncharacterized protein</fullName>
    </submittedName>
</protein>
<dbReference type="EMBL" id="JAPDGR010003071">
    <property type="protein sequence ID" value="KAJ2972866.1"/>
    <property type="molecule type" value="Genomic_DNA"/>
</dbReference>
<gene>
    <name evidence="1" type="ORF">NUW58_g9091</name>
</gene>
<dbReference type="Proteomes" id="UP001143856">
    <property type="component" value="Unassembled WGS sequence"/>
</dbReference>
<proteinExistence type="predicted"/>
<reference evidence="1" key="1">
    <citation type="submission" date="2022-10" db="EMBL/GenBank/DDBJ databases">
        <title>Genome Sequence of Xylaria curta.</title>
        <authorList>
            <person name="Buettner E."/>
        </authorList>
    </citation>
    <scope>NUCLEOTIDE SEQUENCE</scope>
    <source>
        <strain evidence="1">Babe10</strain>
    </source>
</reference>
<organism evidence="1 2">
    <name type="scientific">Xylaria curta</name>
    <dbReference type="NCBI Taxonomy" id="42375"/>
    <lineage>
        <taxon>Eukaryota</taxon>
        <taxon>Fungi</taxon>
        <taxon>Dikarya</taxon>
        <taxon>Ascomycota</taxon>
        <taxon>Pezizomycotina</taxon>
        <taxon>Sordariomycetes</taxon>
        <taxon>Xylariomycetidae</taxon>
        <taxon>Xylariales</taxon>
        <taxon>Xylariaceae</taxon>
        <taxon>Xylaria</taxon>
    </lineage>
</organism>
<keyword evidence="2" id="KW-1185">Reference proteome</keyword>
<accession>A0ACC1N311</accession>
<name>A0ACC1N311_9PEZI</name>